<accession>A0A8H6HDU4</accession>
<keyword evidence="2" id="KW-1185">Reference proteome</keyword>
<name>A0A8H6HDU4_9AGAR</name>
<dbReference type="EMBL" id="JACGCI010000108">
    <property type="protein sequence ID" value="KAF6745224.1"/>
    <property type="molecule type" value="Genomic_DNA"/>
</dbReference>
<evidence type="ECO:0000313" key="1">
    <source>
        <dbReference type="EMBL" id="KAF6745224.1"/>
    </source>
</evidence>
<organism evidence="1 2">
    <name type="scientific">Ephemerocybe angulata</name>
    <dbReference type="NCBI Taxonomy" id="980116"/>
    <lineage>
        <taxon>Eukaryota</taxon>
        <taxon>Fungi</taxon>
        <taxon>Dikarya</taxon>
        <taxon>Basidiomycota</taxon>
        <taxon>Agaricomycotina</taxon>
        <taxon>Agaricomycetes</taxon>
        <taxon>Agaricomycetidae</taxon>
        <taxon>Agaricales</taxon>
        <taxon>Agaricineae</taxon>
        <taxon>Psathyrellaceae</taxon>
        <taxon>Ephemerocybe</taxon>
    </lineage>
</organism>
<evidence type="ECO:0000313" key="2">
    <source>
        <dbReference type="Proteomes" id="UP000521943"/>
    </source>
</evidence>
<dbReference type="AlphaFoldDB" id="A0A8H6HDU4"/>
<dbReference type="Proteomes" id="UP000521943">
    <property type="component" value="Unassembled WGS sequence"/>
</dbReference>
<reference evidence="1 2" key="1">
    <citation type="submission" date="2020-07" db="EMBL/GenBank/DDBJ databases">
        <title>Comparative genomics of pyrophilous fungi reveals a link between fire events and developmental genes.</title>
        <authorList>
            <consortium name="DOE Joint Genome Institute"/>
            <person name="Steindorff A.S."/>
            <person name="Carver A."/>
            <person name="Calhoun S."/>
            <person name="Stillman K."/>
            <person name="Liu H."/>
            <person name="Lipzen A."/>
            <person name="Pangilinan J."/>
            <person name="Labutti K."/>
            <person name="Bruns T.D."/>
            <person name="Grigoriev I.V."/>
        </authorList>
    </citation>
    <scope>NUCLEOTIDE SEQUENCE [LARGE SCALE GENOMIC DNA]</scope>
    <source>
        <strain evidence="1 2">CBS 144469</strain>
    </source>
</reference>
<protein>
    <submittedName>
        <fullName evidence="1">Uncharacterized protein</fullName>
    </submittedName>
</protein>
<sequence length="188" mass="21245">MYARPSSNLPTTRHGNLVLVLRVSVYGHSYSSRADGLRLRCLIMRPQTTSRKVVGRQLPNYRKVQAVSQYANSDGSLYRQRWAPSSLAARDVSYKSSVEARGFDFEDLTLEERGLRSSLRDLKNNIMGGSSAAPSTDAEVQRREVEEELLERDRGAGTSLGRLRVTYIRRSLSAADLRRREELVQRGL</sequence>
<proteinExistence type="predicted"/>
<gene>
    <name evidence="1" type="ORF">DFP72DRAFT_856617</name>
</gene>
<comment type="caution">
    <text evidence="1">The sequence shown here is derived from an EMBL/GenBank/DDBJ whole genome shotgun (WGS) entry which is preliminary data.</text>
</comment>